<accession>A0A0E2E8T6</accession>
<sequence>MKKGFIIFLFVVSFYFAEQAAFTDESLIGENELSQVLPEVKPDKTGSEKIEFAENPQELQKNEDFAFLSFSILTRERSVMISWKAKPEGRNLILYRSTTGFSSISSLAEAVPIANITDNGLPFFDYPIPGIPYYYAIAEENEIASGKIQFINGINTINSPVEVFASPEEQDKKNVAVQNRPIPLPFLNPAKQIKKRTEFFSSQTETLINALTAEKRDFREFIISSQRLEPYVFPDDKRTPDGGEGMELQRILNDYFYTKNWQKCNVELNNFLRIRRTSRVSARTHFYIGQTLFFQNLYDKALLEFLTAQDLYPSQAKEWAHYCLVELAN</sequence>
<evidence type="ECO:0000256" key="1">
    <source>
        <dbReference type="SAM" id="SignalP"/>
    </source>
</evidence>
<organism evidence="2">
    <name type="scientific">Treponema denticola H-22</name>
    <dbReference type="NCBI Taxonomy" id="999432"/>
    <lineage>
        <taxon>Bacteria</taxon>
        <taxon>Pseudomonadati</taxon>
        <taxon>Spirochaetota</taxon>
        <taxon>Spirochaetia</taxon>
        <taxon>Spirochaetales</taxon>
        <taxon>Treponemataceae</taxon>
        <taxon>Treponema</taxon>
    </lineage>
</organism>
<gene>
    <name evidence="2" type="ORF">HMPREF9726_00049</name>
</gene>
<dbReference type="InterPro" id="IPR011990">
    <property type="entry name" value="TPR-like_helical_dom_sf"/>
</dbReference>
<reference evidence="2" key="1">
    <citation type="submission" date="2012-01" db="EMBL/GenBank/DDBJ databases">
        <title>The Genome Sequence of Treponema denticola H-22.</title>
        <authorList>
            <consortium name="The Broad Institute Genome Sequencing Platform"/>
            <person name="Earl A."/>
            <person name="Ward D."/>
            <person name="Feldgarden M."/>
            <person name="Gevers D."/>
            <person name="Blanton J.M."/>
            <person name="Fenno C.J."/>
            <person name="Baranova O.V."/>
            <person name="Mathney J."/>
            <person name="Dewhirst F.E."/>
            <person name="Izard J."/>
            <person name="Young S.K."/>
            <person name="Zeng Q."/>
            <person name="Gargeya S."/>
            <person name="Fitzgerald M."/>
            <person name="Haas B."/>
            <person name="Abouelleil A."/>
            <person name="Alvarado L."/>
            <person name="Arachchi H.M."/>
            <person name="Berlin A."/>
            <person name="Chapman S.B."/>
            <person name="Gearin G."/>
            <person name="Goldberg J."/>
            <person name="Griggs A."/>
            <person name="Gujja S."/>
            <person name="Hansen M."/>
            <person name="Heiman D."/>
            <person name="Howarth C."/>
            <person name="Larimer J."/>
            <person name="Lui A."/>
            <person name="MacDonald P.J.P."/>
            <person name="McCowen C."/>
            <person name="Montmayeur A."/>
            <person name="Murphy C."/>
            <person name="Neiman D."/>
            <person name="Pearson M."/>
            <person name="Priest M."/>
            <person name="Roberts A."/>
            <person name="Saif S."/>
            <person name="Shea T."/>
            <person name="Sisk P."/>
            <person name="Stolte C."/>
            <person name="Sykes S."/>
            <person name="Wortman J."/>
            <person name="Nusbaum C."/>
            <person name="Birren B."/>
        </authorList>
    </citation>
    <scope>NUCLEOTIDE SEQUENCE [LARGE SCALE GENOMIC DNA]</scope>
    <source>
        <strain evidence="2">H-22</strain>
    </source>
</reference>
<dbReference type="EMBL" id="AGDV01000001">
    <property type="protein sequence ID" value="EMB35857.1"/>
    <property type="molecule type" value="Genomic_DNA"/>
</dbReference>
<dbReference type="Proteomes" id="UP000011705">
    <property type="component" value="Chromosome"/>
</dbReference>
<dbReference type="HOGENOM" id="CLU_949770_0_0_12"/>
<dbReference type="SUPFAM" id="SSF48452">
    <property type="entry name" value="TPR-like"/>
    <property type="match status" value="1"/>
</dbReference>
<dbReference type="RefSeq" id="WP_002682528.1">
    <property type="nucleotide sequence ID" value="NZ_CM001795.1"/>
</dbReference>
<evidence type="ECO:0000313" key="2">
    <source>
        <dbReference type="EMBL" id="EMB35857.1"/>
    </source>
</evidence>
<dbReference type="Gene3D" id="1.25.40.10">
    <property type="entry name" value="Tetratricopeptide repeat domain"/>
    <property type="match status" value="1"/>
</dbReference>
<feature type="signal peptide" evidence="1">
    <location>
        <begin position="1"/>
        <end position="20"/>
    </location>
</feature>
<name>A0A0E2E8T6_TREDN</name>
<dbReference type="AlphaFoldDB" id="A0A0E2E8T6"/>
<comment type="caution">
    <text evidence="2">The sequence shown here is derived from an EMBL/GenBank/DDBJ whole genome shotgun (WGS) entry which is preliminary data.</text>
</comment>
<dbReference type="PATRIC" id="fig|999432.5.peg.50"/>
<proteinExistence type="predicted"/>
<evidence type="ECO:0008006" key="3">
    <source>
        <dbReference type="Google" id="ProtNLM"/>
    </source>
</evidence>
<protein>
    <recommendedName>
        <fullName evidence="3">Tetratricopeptide repeat protein</fullName>
    </recommendedName>
</protein>
<feature type="chain" id="PRO_5002393439" description="Tetratricopeptide repeat protein" evidence="1">
    <location>
        <begin position="21"/>
        <end position="329"/>
    </location>
</feature>
<keyword evidence="1" id="KW-0732">Signal</keyword>